<proteinExistence type="predicted"/>
<comment type="caution">
    <text evidence="2">The sequence shown here is derived from an EMBL/GenBank/DDBJ whole genome shotgun (WGS) entry which is preliminary data.</text>
</comment>
<accession>A0AAV4XN59</accession>
<evidence type="ECO:0000313" key="2">
    <source>
        <dbReference type="EMBL" id="GIY95660.1"/>
    </source>
</evidence>
<dbReference type="Proteomes" id="UP001054945">
    <property type="component" value="Unassembled WGS sequence"/>
</dbReference>
<dbReference type="EMBL" id="BPLR01017946">
    <property type="protein sequence ID" value="GIY95660.1"/>
    <property type="molecule type" value="Genomic_DNA"/>
</dbReference>
<name>A0AAV4XN59_CAEEX</name>
<protein>
    <submittedName>
        <fullName evidence="2">Uncharacterized protein</fullName>
    </submittedName>
</protein>
<organism evidence="2 3">
    <name type="scientific">Caerostris extrusa</name>
    <name type="common">Bark spider</name>
    <name type="synonym">Caerostris bankana</name>
    <dbReference type="NCBI Taxonomy" id="172846"/>
    <lineage>
        <taxon>Eukaryota</taxon>
        <taxon>Metazoa</taxon>
        <taxon>Ecdysozoa</taxon>
        <taxon>Arthropoda</taxon>
        <taxon>Chelicerata</taxon>
        <taxon>Arachnida</taxon>
        <taxon>Araneae</taxon>
        <taxon>Araneomorphae</taxon>
        <taxon>Entelegynae</taxon>
        <taxon>Araneoidea</taxon>
        <taxon>Araneidae</taxon>
        <taxon>Caerostris</taxon>
    </lineage>
</organism>
<keyword evidence="3" id="KW-1185">Reference proteome</keyword>
<dbReference type="AlphaFoldDB" id="A0AAV4XN59"/>
<gene>
    <name evidence="2" type="ORF">CEXT_665401</name>
</gene>
<reference evidence="2 3" key="1">
    <citation type="submission" date="2021-06" db="EMBL/GenBank/DDBJ databases">
        <title>Caerostris extrusa draft genome.</title>
        <authorList>
            <person name="Kono N."/>
            <person name="Arakawa K."/>
        </authorList>
    </citation>
    <scope>NUCLEOTIDE SEQUENCE [LARGE SCALE GENOMIC DNA]</scope>
</reference>
<sequence>MVRNASPLPCSLSSQTTARRLPPVPETYGNFEAVPQREGESSGQRRRTSTALTRLLLEECHVFPQYN</sequence>
<feature type="region of interest" description="Disordered" evidence="1">
    <location>
        <begin position="1"/>
        <end position="49"/>
    </location>
</feature>
<evidence type="ECO:0000313" key="3">
    <source>
        <dbReference type="Proteomes" id="UP001054945"/>
    </source>
</evidence>
<evidence type="ECO:0000256" key="1">
    <source>
        <dbReference type="SAM" id="MobiDB-lite"/>
    </source>
</evidence>